<dbReference type="PANTHER" id="PTHR14517">
    <property type="entry name" value="RIB43A-RELATED"/>
    <property type="match status" value="1"/>
</dbReference>
<evidence type="ECO:0000256" key="10">
    <source>
        <dbReference type="SAM" id="Coils"/>
    </source>
</evidence>
<evidence type="ECO:0000256" key="6">
    <source>
        <dbReference type="ARBA" id="ARBA00023069"/>
    </source>
</evidence>
<keyword evidence="3" id="KW-0963">Cytoplasm</keyword>
<sequence length="381" mass="45742">MLNLGFMIEKDRREAAKLEKRKIFEEERKKRIFNAKTRLIGVDTKALDTQLIQKQKKKDEERLVDEIFVEQLKKADALAVALAEKDKKERHLIELEINKFRQTFQKPQHRREYDLNDPDHIKKQLPMRINDDDPRLGPSSVQKFEGEDVVCQERRKIQRDQLKAWLDQQIMEKEQAEKERQTAVDAYRAAILARDKRSMEITELEMECRKRLEIAVQRFNTALSEEKRIREERSKREIRDDNMAEIYNAMTSDLLTENPDVANSNLGQNRKIGYLYKGMTDEEKVRFKEAQWRQIQEAKKEKEFQKRAEKEFGEYFTQTQKTILILDKEIEEAKKKMTIQIREENRKLAVEQKNKEEFINKIVYKNTPTEEYYNQFNTTTR</sequence>
<feature type="coiled-coil region" evidence="10">
    <location>
        <begin position="334"/>
        <end position="361"/>
    </location>
</feature>
<keyword evidence="5 10" id="KW-0175">Coiled coil</keyword>
<accession>A0A9P0BC81</accession>
<dbReference type="InterPro" id="IPR008805">
    <property type="entry name" value="RIB43A"/>
</dbReference>
<feature type="coiled-coil region" evidence="10">
    <location>
        <begin position="159"/>
        <end position="186"/>
    </location>
</feature>
<dbReference type="Pfam" id="PF05914">
    <property type="entry name" value="RIB43A"/>
    <property type="match status" value="1"/>
</dbReference>
<name>A0A9P0BC81_BRAAE</name>
<keyword evidence="6" id="KW-0969">Cilium</keyword>
<evidence type="ECO:0000256" key="7">
    <source>
        <dbReference type="ARBA" id="ARBA00023212"/>
    </source>
</evidence>
<evidence type="ECO:0000256" key="1">
    <source>
        <dbReference type="ARBA" id="ARBA00004611"/>
    </source>
</evidence>
<evidence type="ECO:0000256" key="4">
    <source>
        <dbReference type="ARBA" id="ARBA00022846"/>
    </source>
</evidence>
<dbReference type="EMBL" id="OV121138">
    <property type="protein sequence ID" value="CAH0559961.1"/>
    <property type="molecule type" value="Genomic_DNA"/>
</dbReference>
<evidence type="ECO:0000256" key="9">
    <source>
        <dbReference type="ARBA" id="ARBA00046435"/>
    </source>
</evidence>
<proteinExistence type="inferred from homology"/>
<reference evidence="11" key="1">
    <citation type="submission" date="2021-12" db="EMBL/GenBank/DDBJ databases">
        <authorList>
            <person name="King R."/>
        </authorList>
    </citation>
    <scope>NUCLEOTIDE SEQUENCE</scope>
</reference>
<evidence type="ECO:0008006" key="13">
    <source>
        <dbReference type="Google" id="ProtNLM"/>
    </source>
</evidence>
<dbReference type="OrthoDB" id="429119at2759"/>
<evidence type="ECO:0000313" key="12">
    <source>
        <dbReference type="Proteomes" id="UP001154078"/>
    </source>
</evidence>
<keyword evidence="7" id="KW-0206">Cytoskeleton</keyword>
<dbReference type="AlphaFoldDB" id="A0A9P0BC81"/>
<comment type="similarity">
    <text evidence="2">Belongs to the RIB43A family.</text>
</comment>
<evidence type="ECO:0000313" key="11">
    <source>
        <dbReference type="EMBL" id="CAH0559961.1"/>
    </source>
</evidence>
<evidence type="ECO:0000256" key="8">
    <source>
        <dbReference type="ARBA" id="ARBA00023273"/>
    </source>
</evidence>
<keyword evidence="4" id="KW-0282">Flagellum</keyword>
<keyword evidence="8" id="KW-0966">Cell projection</keyword>
<gene>
    <name evidence="11" type="ORF">MELIAE_LOCUS9819</name>
</gene>
<organism evidence="11 12">
    <name type="scientific">Brassicogethes aeneus</name>
    <name type="common">Rape pollen beetle</name>
    <name type="synonym">Meligethes aeneus</name>
    <dbReference type="NCBI Taxonomy" id="1431903"/>
    <lineage>
        <taxon>Eukaryota</taxon>
        <taxon>Metazoa</taxon>
        <taxon>Ecdysozoa</taxon>
        <taxon>Arthropoda</taxon>
        <taxon>Hexapoda</taxon>
        <taxon>Insecta</taxon>
        <taxon>Pterygota</taxon>
        <taxon>Neoptera</taxon>
        <taxon>Endopterygota</taxon>
        <taxon>Coleoptera</taxon>
        <taxon>Polyphaga</taxon>
        <taxon>Cucujiformia</taxon>
        <taxon>Nitidulidae</taxon>
        <taxon>Meligethinae</taxon>
        <taxon>Brassicogethes</taxon>
    </lineage>
</organism>
<comment type="subunit">
    <text evidence="9">Microtubule inner protein component of sperm flagellar doublet microtubules.</text>
</comment>
<evidence type="ECO:0000256" key="5">
    <source>
        <dbReference type="ARBA" id="ARBA00023054"/>
    </source>
</evidence>
<comment type="subcellular location">
    <subcellularLocation>
        <location evidence="1">Cytoplasm</location>
        <location evidence="1">Cytoskeleton</location>
        <location evidence="1">Flagellum axoneme</location>
    </subcellularLocation>
</comment>
<dbReference type="PANTHER" id="PTHR14517:SF6">
    <property type="entry name" value="RE41410P"/>
    <property type="match status" value="1"/>
</dbReference>
<keyword evidence="12" id="KW-1185">Reference proteome</keyword>
<evidence type="ECO:0000256" key="3">
    <source>
        <dbReference type="ARBA" id="ARBA00022490"/>
    </source>
</evidence>
<evidence type="ECO:0000256" key="2">
    <source>
        <dbReference type="ARBA" id="ARBA00006875"/>
    </source>
</evidence>
<dbReference type="Proteomes" id="UP001154078">
    <property type="component" value="Chromosome 7"/>
</dbReference>
<protein>
    <recommendedName>
        <fullName evidence="13">RIB43A-like with coiled-coils protein 2</fullName>
    </recommendedName>
</protein>